<reference evidence="2 3" key="1">
    <citation type="journal article" date="2012" name="J. Bacteriol.">
        <title>Complete genome sequence of strain 1860, a crenarchaeon of the genus pyrobaculum able to grow with various electron acceptors.</title>
        <authorList>
            <person name="Mardanov A.V."/>
            <person name="Gumerov V.M."/>
            <person name="Slobodkina G.B."/>
            <person name="Beletsky A.V."/>
            <person name="Bonch-Osmolovskaya E.A."/>
            <person name="Ravin N.V."/>
            <person name="Skryabin K.G."/>
        </authorList>
    </citation>
    <scope>NUCLEOTIDE SEQUENCE [LARGE SCALE GENOMIC DNA]</scope>
    <source>
        <strain evidence="2 3">1860</strain>
    </source>
</reference>
<feature type="domain" description="ArnR1-like winged helix-turn-helix" evidence="1">
    <location>
        <begin position="15"/>
        <end position="80"/>
    </location>
</feature>
<dbReference type="STRING" id="1104324.P186_2814"/>
<dbReference type="EMBL" id="CP003098">
    <property type="protein sequence ID" value="AET34190.1"/>
    <property type="molecule type" value="Genomic_DNA"/>
</dbReference>
<dbReference type="InterPro" id="IPR036388">
    <property type="entry name" value="WH-like_DNA-bd_sf"/>
</dbReference>
<dbReference type="Proteomes" id="UP000005867">
    <property type="component" value="Chromosome"/>
</dbReference>
<dbReference type="GeneID" id="11594412"/>
<dbReference type="InterPro" id="IPR038723">
    <property type="entry name" value="ArnR1-like_HTH"/>
</dbReference>
<evidence type="ECO:0000313" key="2">
    <source>
        <dbReference type="EMBL" id="AET34190.1"/>
    </source>
</evidence>
<dbReference type="SUPFAM" id="SSF46785">
    <property type="entry name" value="Winged helix' DNA-binding domain"/>
    <property type="match status" value="1"/>
</dbReference>
<evidence type="ECO:0000313" key="3">
    <source>
        <dbReference type="Proteomes" id="UP000005867"/>
    </source>
</evidence>
<gene>
    <name evidence="2" type="ORF">P186_2814</name>
</gene>
<sequence>MEGRRKFLPDVYTAARILHVLSQSPLPTASVAAAARTSYEKALQYLTHLAQRGLVASVDGRWHLTKEGQAALLKLEEVVKTLAGINLSDAVRKRR</sequence>
<organism evidence="2 3">
    <name type="scientific">Pyrobaculum ferrireducens</name>
    <dbReference type="NCBI Taxonomy" id="1104324"/>
    <lineage>
        <taxon>Archaea</taxon>
        <taxon>Thermoproteota</taxon>
        <taxon>Thermoprotei</taxon>
        <taxon>Thermoproteales</taxon>
        <taxon>Thermoproteaceae</taxon>
        <taxon>Pyrobaculum</taxon>
    </lineage>
</organism>
<dbReference type="BioCyc" id="PSP1104324:GJSN-2751-MONOMER"/>
<dbReference type="InterPro" id="IPR036390">
    <property type="entry name" value="WH_DNA-bd_sf"/>
</dbReference>
<protein>
    <recommendedName>
        <fullName evidence="1">ArnR1-like winged helix-turn-helix domain-containing protein</fullName>
    </recommendedName>
</protein>
<name>G7VF25_9CREN</name>
<dbReference type="HOGENOM" id="CLU_179023_1_0_2"/>
<dbReference type="AlphaFoldDB" id="G7VF25"/>
<proteinExistence type="predicted"/>
<accession>G7VF25</accession>
<dbReference type="Pfam" id="PF14947">
    <property type="entry name" value="HTH_45"/>
    <property type="match status" value="1"/>
</dbReference>
<dbReference type="RefSeq" id="WP_014290015.1">
    <property type="nucleotide sequence ID" value="NC_016645.1"/>
</dbReference>
<dbReference type="KEGG" id="pyr:P186_2814"/>
<dbReference type="eggNOG" id="arCOG01062">
    <property type="taxonomic scope" value="Archaea"/>
</dbReference>
<dbReference type="Gene3D" id="1.10.10.10">
    <property type="entry name" value="Winged helix-like DNA-binding domain superfamily/Winged helix DNA-binding domain"/>
    <property type="match status" value="1"/>
</dbReference>
<keyword evidence="3" id="KW-1185">Reference proteome</keyword>
<evidence type="ECO:0000259" key="1">
    <source>
        <dbReference type="Pfam" id="PF14947"/>
    </source>
</evidence>